<proteinExistence type="predicted"/>
<evidence type="ECO:0008006" key="3">
    <source>
        <dbReference type="Google" id="ProtNLM"/>
    </source>
</evidence>
<evidence type="ECO:0000313" key="1">
    <source>
        <dbReference type="EMBL" id="WPX72936.1"/>
    </source>
</evidence>
<gene>
    <name evidence="1" type="ORF">BLCOC_12770</name>
</gene>
<sequence>MKKEKKIRLFLLVSAGCLLTALLAALFLHYARAGFGLRKIPDNSVCVINNMPVSDDEFNFYLEKNRTKIYQEFAGSGMADLSSSEFWDEDYLVSGKNPSEELKNAALDECVEARLIQSLALEKDLVTDIGYEAVLSSLSLENERRKEVHAAGGVIYGPVEYTPDIYYDYFMSNLYSDLLDQCGDEMWPVNESLLQKEYEEIKNTYFRIPDDIHIAVLTPKDSLSTETEISGPEGLLEKARRMLESGDSAEKTASELKLDLRSQAFLDKNRKADSGTMPELLSAAEQLEEGGTAYVTDVSGNISLIQCTERTANGYQPFEEVKNVTKSLYHEKKLNSYLKQQKSSADIEWITNGEI</sequence>
<accession>A0ABZ0UCF8</accession>
<dbReference type="Proteomes" id="UP001325248">
    <property type="component" value="Chromosome"/>
</dbReference>
<evidence type="ECO:0000313" key="2">
    <source>
        <dbReference type="Proteomes" id="UP001325248"/>
    </source>
</evidence>
<dbReference type="EMBL" id="CP136422">
    <property type="protein sequence ID" value="WPX72936.1"/>
    <property type="molecule type" value="Genomic_DNA"/>
</dbReference>
<organism evidence="1 2">
    <name type="scientific">Blautia producta</name>
    <dbReference type="NCBI Taxonomy" id="33035"/>
    <lineage>
        <taxon>Bacteria</taxon>
        <taxon>Bacillati</taxon>
        <taxon>Bacillota</taxon>
        <taxon>Clostridia</taxon>
        <taxon>Lachnospirales</taxon>
        <taxon>Lachnospiraceae</taxon>
        <taxon>Blautia</taxon>
    </lineage>
</organism>
<keyword evidence="2" id="KW-1185">Reference proteome</keyword>
<protein>
    <recommendedName>
        <fullName evidence="3">PPIC-type PPIASE domain-containing protein</fullName>
    </recommendedName>
</protein>
<reference evidence="1" key="1">
    <citation type="submission" date="2023-10" db="EMBL/GenBank/DDBJ databases">
        <title>Genome sequence of Blautia coccoides DSM 935.</title>
        <authorList>
            <person name="Boeer T."/>
            <person name="Bengelsdorf F.R."/>
            <person name="Daniel R."/>
            <person name="Poehlein A."/>
        </authorList>
    </citation>
    <scope>NUCLEOTIDE SEQUENCE [LARGE SCALE GENOMIC DNA]</scope>
    <source>
        <strain evidence="1">DSM 935</strain>
    </source>
</reference>
<name>A0ABZ0UCF8_9FIRM</name>